<accession>A0A3M3ACK6</accession>
<feature type="non-terminal residue" evidence="2">
    <location>
        <position position="1"/>
    </location>
</feature>
<feature type="transmembrane region" description="Helical" evidence="1">
    <location>
        <begin position="6"/>
        <end position="24"/>
    </location>
</feature>
<proteinExistence type="predicted"/>
<keyword evidence="1" id="KW-0812">Transmembrane</keyword>
<evidence type="ECO:0000313" key="3">
    <source>
        <dbReference type="Proteomes" id="UP000282378"/>
    </source>
</evidence>
<name>A0A3M3ACK6_PSEYM</name>
<sequence length="45" mass="4779">GGTFAGTVLTLVFLPAMYSIWFRIRPDGNERPQGGHSLSTGKGVS</sequence>
<keyword evidence="1" id="KW-0472">Membrane</keyword>
<evidence type="ECO:0008006" key="4">
    <source>
        <dbReference type="Google" id="ProtNLM"/>
    </source>
</evidence>
<organism evidence="2 3">
    <name type="scientific">Pseudomonas syringae pv. maculicola</name>
    <dbReference type="NCBI Taxonomy" id="59511"/>
    <lineage>
        <taxon>Bacteria</taxon>
        <taxon>Pseudomonadati</taxon>
        <taxon>Pseudomonadota</taxon>
        <taxon>Gammaproteobacteria</taxon>
        <taxon>Pseudomonadales</taxon>
        <taxon>Pseudomonadaceae</taxon>
        <taxon>Pseudomonas</taxon>
    </lineage>
</organism>
<dbReference type="EMBL" id="RBNL01000706">
    <property type="protein sequence ID" value="RML98217.1"/>
    <property type="molecule type" value="Genomic_DNA"/>
</dbReference>
<keyword evidence="1" id="KW-1133">Transmembrane helix</keyword>
<dbReference type="Proteomes" id="UP000282378">
    <property type="component" value="Unassembled WGS sequence"/>
</dbReference>
<comment type="caution">
    <text evidence="2">The sequence shown here is derived from an EMBL/GenBank/DDBJ whole genome shotgun (WGS) entry which is preliminary data.</text>
</comment>
<evidence type="ECO:0000313" key="2">
    <source>
        <dbReference type="EMBL" id="RML98217.1"/>
    </source>
</evidence>
<reference evidence="2 3" key="1">
    <citation type="submission" date="2018-08" db="EMBL/GenBank/DDBJ databases">
        <title>Recombination of ecologically and evolutionarily significant loci maintains genetic cohesion in the Pseudomonas syringae species complex.</title>
        <authorList>
            <person name="Dillon M."/>
            <person name="Thakur S."/>
            <person name="Almeida R.N.D."/>
            <person name="Weir B.S."/>
            <person name="Guttman D.S."/>
        </authorList>
    </citation>
    <scope>NUCLEOTIDE SEQUENCE [LARGE SCALE GENOMIC DNA]</scope>
    <source>
        <strain evidence="2 3">88_10</strain>
    </source>
</reference>
<protein>
    <recommendedName>
        <fullName evidence="4">AcrB/AcrD/AcrF protein</fullName>
    </recommendedName>
</protein>
<gene>
    <name evidence="2" type="ORF">APX70_07770</name>
</gene>
<evidence type="ECO:0000256" key="1">
    <source>
        <dbReference type="SAM" id="Phobius"/>
    </source>
</evidence>
<dbReference type="AlphaFoldDB" id="A0A3M3ACK6"/>